<dbReference type="PANTHER" id="PTHR48109">
    <property type="entry name" value="DIHYDROOROTATE DEHYDROGENASE (QUINONE), MITOCHONDRIAL-RELATED"/>
    <property type="match status" value="1"/>
</dbReference>
<evidence type="ECO:0000259" key="16">
    <source>
        <dbReference type="Pfam" id="PF01180"/>
    </source>
</evidence>
<evidence type="ECO:0000313" key="17">
    <source>
        <dbReference type="EMBL" id="CAD7227583.1"/>
    </source>
</evidence>
<dbReference type="NCBIfam" id="NF002702">
    <property type="entry name" value="PRK02506.1"/>
    <property type="match status" value="1"/>
</dbReference>
<evidence type="ECO:0000256" key="14">
    <source>
        <dbReference type="ARBA" id="ARBA00031623"/>
    </source>
</evidence>
<dbReference type="InterPro" id="IPR005720">
    <property type="entry name" value="Dihydroorotate_DH_cat"/>
</dbReference>
<dbReference type="Gene3D" id="3.20.20.70">
    <property type="entry name" value="Aldolase class I"/>
    <property type="match status" value="1"/>
</dbReference>
<protein>
    <recommendedName>
        <fullName evidence="8 15">Dihydroorotate dehydrogenase (fumarate)</fullName>
        <ecNumber evidence="7 15">1.3.98.1</ecNumber>
    </recommendedName>
    <alternativeName>
        <fullName evidence="14 15">Dihydroorotate oxidase</fullName>
    </alternativeName>
</protein>
<feature type="domain" description="Dihydroorotate dehydrogenase catalytic" evidence="16">
    <location>
        <begin position="7"/>
        <end position="295"/>
    </location>
</feature>
<evidence type="ECO:0000256" key="4">
    <source>
        <dbReference type="ARBA" id="ARBA00004725"/>
    </source>
</evidence>
<dbReference type="PANTHER" id="PTHR48109:SF1">
    <property type="entry name" value="DIHYDROOROTATE DEHYDROGENASE (FUMARATE)"/>
    <property type="match status" value="1"/>
</dbReference>
<dbReference type="EMBL" id="OB661189">
    <property type="protein sequence ID" value="CAD7227583.1"/>
    <property type="molecule type" value="Genomic_DNA"/>
</dbReference>
<comment type="pathway">
    <text evidence="4 15">Pyrimidine metabolism; UMP biosynthesis via de novo pathway.</text>
</comment>
<dbReference type="Pfam" id="PF01180">
    <property type="entry name" value="DHO_dh"/>
    <property type="match status" value="1"/>
</dbReference>
<comment type="function">
    <text evidence="15">Catalyzes the conversion of dihydroorotate to orotate with fumarate as the electron acceptor.</text>
</comment>
<dbReference type="InterPro" id="IPR001295">
    <property type="entry name" value="Dihydroorotate_DH_CS"/>
</dbReference>
<reference evidence="17" key="1">
    <citation type="submission" date="2020-11" db="EMBL/GenBank/DDBJ databases">
        <authorList>
            <person name="Tran Van P."/>
        </authorList>
    </citation>
    <scope>NUCLEOTIDE SEQUENCE</scope>
</reference>
<dbReference type="PROSITE" id="PS00912">
    <property type="entry name" value="DHODEHASE_2"/>
    <property type="match status" value="1"/>
</dbReference>
<evidence type="ECO:0000256" key="3">
    <source>
        <dbReference type="ARBA" id="ARBA00004496"/>
    </source>
</evidence>
<dbReference type="InterPro" id="IPR033886">
    <property type="entry name" value="DHOD_1A"/>
</dbReference>
<comment type="subcellular location">
    <subcellularLocation>
        <location evidence="3 15">Cytoplasm</location>
    </subcellularLocation>
</comment>
<dbReference type="Gene3D" id="2.30.26.10">
    <property type="entry name" value="Dihydroorotate Dehydrogenase A, chain A, domain 2"/>
    <property type="match status" value="1"/>
</dbReference>
<keyword evidence="10 15" id="KW-0285">Flavoprotein</keyword>
<keyword evidence="9 15" id="KW-0963">Cytoplasm</keyword>
<evidence type="ECO:0000256" key="9">
    <source>
        <dbReference type="ARBA" id="ARBA00022490"/>
    </source>
</evidence>
<comment type="catalytic activity">
    <reaction evidence="1 15">
        <text>(S)-dihydroorotate + fumarate = orotate + succinate</text>
        <dbReference type="Rhea" id="RHEA:30059"/>
        <dbReference type="ChEBI" id="CHEBI:29806"/>
        <dbReference type="ChEBI" id="CHEBI:30031"/>
        <dbReference type="ChEBI" id="CHEBI:30839"/>
        <dbReference type="ChEBI" id="CHEBI:30864"/>
        <dbReference type="EC" id="1.3.98.1"/>
    </reaction>
</comment>
<dbReference type="OrthoDB" id="8300117at2759"/>
<keyword evidence="12 15" id="KW-0665">Pyrimidine biosynthesis</keyword>
<evidence type="ECO:0000256" key="13">
    <source>
        <dbReference type="ARBA" id="ARBA00023002"/>
    </source>
</evidence>
<evidence type="ECO:0000256" key="11">
    <source>
        <dbReference type="ARBA" id="ARBA00022643"/>
    </source>
</evidence>
<dbReference type="GO" id="GO:0006207">
    <property type="term" value="P:'de novo' pyrimidine nucleobase biosynthetic process"/>
    <property type="evidence" value="ECO:0007669"/>
    <property type="project" value="InterPro"/>
</dbReference>
<dbReference type="PROSITE" id="PS00911">
    <property type="entry name" value="DHODEHASE_1"/>
    <property type="match status" value="1"/>
</dbReference>
<organism evidence="17">
    <name type="scientific">Cyprideis torosa</name>
    <dbReference type="NCBI Taxonomy" id="163714"/>
    <lineage>
        <taxon>Eukaryota</taxon>
        <taxon>Metazoa</taxon>
        <taxon>Ecdysozoa</taxon>
        <taxon>Arthropoda</taxon>
        <taxon>Crustacea</taxon>
        <taxon>Oligostraca</taxon>
        <taxon>Ostracoda</taxon>
        <taxon>Podocopa</taxon>
        <taxon>Podocopida</taxon>
        <taxon>Cytherocopina</taxon>
        <taxon>Cytheroidea</taxon>
        <taxon>Cytherideidae</taxon>
        <taxon>Cyprideis</taxon>
    </lineage>
</organism>
<dbReference type="InterPro" id="IPR023359">
    <property type="entry name" value="Dihydro_DH_chainA_dom2"/>
</dbReference>
<comment type="cofactor">
    <cofactor evidence="2 15">
        <name>FMN</name>
        <dbReference type="ChEBI" id="CHEBI:58210"/>
    </cofactor>
</comment>
<dbReference type="SUPFAM" id="SSF51395">
    <property type="entry name" value="FMN-linked oxidoreductases"/>
    <property type="match status" value="1"/>
</dbReference>
<evidence type="ECO:0000256" key="2">
    <source>
        <dbReference type="ARBA" id="ARBA00001917"/>
    </source>
</evidence>
<evidence type="ECO:0000256" key="6">
    <source>
        <dbReference type="ARBA" id="ARBA00011738"/>
    </source>
</evidence>
<proteinExistence type="inferred from homology"/>
<evidence type="ECO:0000256" key="8">
    <source>
        <dbReference type="ARBA" id="ARBA00021374"/>
    </source>
</evidence>
<comment type="subunit">
    <text evidence="6 15">Homodimer.</text>
</comment>
<comment type="similarity">
    <text evidence="5 15">Belongs to the dihydroorotate dehydrogenase family. Type 1 subfamily.</text>
</comment>
<evidence type="ECO:0000256" key="12">
    <source>
        <dbReference type="ARBA" id="ARBA00022975"/>
    </source>
</evidence>
<evidence type="ECO:0000256" key="1">
    <source>
        <dbReference type="ARBA" id="ARBA00001694"/>
    </source>
</evidence>
<dbReference type="InterPro" id="IPR013785">
    <property type="entry name" value="Aldolase_TIM"/>
</dbReference>
<keyword evidence="11 15" id="KW-0288">FMN</keyword>
<accession>A0A7R8WAV6</accession>
<sequence>MSLPTCLSTTIANTELSSCLYNASGPLCSDEKQLHALGESTAGAILSKSATLKAQSGNEEPRYVETPWGSINSMGLPNLGYEFYADFAKETVNHKKPYFMSVSGLSLNDNVHIIKELANFEHIAAIELNLSCPNVPGKPQTGYDFEQSRLVLEAVMAQAKQPVGVKLPPYFDIPHFEMMADILNDFPISFVTCINSVGNGLVIDTDKESVVIKPKQGFGGIGGDFVKPTALANVRKFYTLLNKDISIIGCGGVKSGTDAFEHILCGASAVQVGTQLMREGTGCFDRIAKELADIMQTKGYSTLNDFKGRLKDIE</sequence>
<evidence type="ECO:0000256" key="7">
    <source>
        <dbReference type="ARBA" id="ARBA00011911"/>
    </source>
</evidence>
<dbReference type="PIRSF" id="PIRSF000164">
    <property type="entry name" value="DHO_oxidase"/>
    <property type="match status" value="1"/>
</dbReference>
<evidence type="ECO:0000256" key="5">
    <source>
        <dbReference type="ARBA" id="ARBA00008008"/>
    </source>
</evidence>
<dbReference type="FunFam" id="3.20.20.70:FF:000027">
    <property type="entry name" value="Dihydropyrimidine dehydrogenase [NADP(+)]"/>
    <property type="match status" value="1"/>
</dbReference>
<dbReference type="GO" id="GO:0044205">
    <property type="term" value="P:'de novo' UMP biosynthetic process"/>
    <property type="evidence" value="ECO:0007669"/>
    <property type="project" value="UniProtKB-UniPathway"/>
</dbReference>
<dbReference type="EC" id="1.3.98.1" evidence="7 15"/>
<dbReference type="InterPro" id="IPR012135">
    <property type="entry name" value="Dihydroorotate_DH_1_2"/>
</dbReference>
<dbReference type="CDD" id="cd04741">
    <property type="entry name" value="DHOD_1A_like"/>
    <property type="match status" value="1"/>
</dbReference>
<dbReference type="UniPathway" id="UPA00070"/>
<dbReference type="AlphaFoldDB" id="A0A7R8WAV6"/>
<evidence type="ECO:0000256" key="15">
    <source>
        <dbReference type="RuleBase" id="RU364042"/>
    </source>
</evidence>
<dbReference type="GO" id="GO:0005737">
    <property type="term" value="C:cytoplasm"/>
    <property type="evidence" value="ECO:0007669"/>
    <property type="project" value="UniProtKB-SubCell"/>
</dbReference>
<evidence type="ECO:0000256" key="10">
    <source>
        <dbReference type="ARBA" id="ARBA00022630"/>
    </source>
</evidence>
<gene>
    <name evidence="17" type="ORF">CTOB1V02_LOCUS5484</name>
</gene>
<dbReference type="InterPro" id="IPR050074">
    <property type="entry name" value="DHO_dehydrogenase"/>
</dbReference>
<dbReference type="GO" id="GO:1990663">
    <property type="term" value="F:dihydroorotate dehydrogenase (fumarate) activity"/>
    <property type="evidence" value="ECO:0007669"/>
    <property type="project" value="UniProtKB-EC"/>
</dbReference>
<keyword evidence="13 15" id="KW-0560">Oxidoreductase</keyword>
<name>A0A7R8WAV6_9CRUS</name>